<evidence type="ECO:0000256" key="3">
    <source>
        <dbReference type="SAM" id="Phobius"/>
    </source>
</evidence>
<dbReference type="SUPFAM" id="SSF55073">
    <property type="entry name" value="Nucleotide cyclase"/>
    <property type="match status" value="1"/>
</dbReference>
<comment type="caution">
    <text evidence="5">The sequence shown here is derived from an EMBL/GenBank/DDBJ whole genome shotgun (WGS) entry which is preliminary data.</text>
</comment>
<dbReference type="Proteomes" id="UP000032515">
    <property type="component" value="Unassembled WGS sequence"/>
</dbReference>
<evidence type="ECO:0000313" key="5">
    <source>
        <dbReference type="EMBL" id="KIZ39726.1"/>
    </source>
</evidence>
<evidence type="ECO:0000256" key="2">
    <source>
        <dbReference type="ARBA" id="ARBA00034247"/>
    </source>
</evidence>
<dbReference type="PATRIC" id="fig|1076.23.peg.4485"/>
<gene>
    <name evidence="5" type="ORF">OO17_19510</name>
</gene>
<dbReference type="Gene3D" id="3.30.70.270">
    <property type="match status" value="1"/>
</dbReference>
<dbReference type="InterPro" id="IPR043128">
    <property type="entry name" value="Rev_trsase/Diguanyl_cyclase"/>
</dbReference>
<dbReference type="PANTHER" id="PTHR45138">
    <property type="entry name" value="REGULATORY COMPONENTS OF SENSORY TRANSDUCTION SYSTEM"/>
    <property type="match status" value="1"/>
</dbReference>
<sequence>MTSQVLTRRDIVRYTAGRVAITVSLTGLVTAITVVLHLGGDLSATVPVGQVILSSILVSVIVSASLSAALSYRSALVQQQLTLARTELARAARTDPLTGLLNRRGFDEAATAILEQAQSDHEVVALMCDIDRFKSINDQFGHEFGDRVLAEIGGILRRFAEANDLLIARHGGEEFAALLVGANAEHAVCRAEALRDLCATAVAVDEASVQITVSIGLTSHVGEIDLSSIMRLADQALYQAKDRGRNRVVQIDVTPETAAKAA</sequence>
<accession>A0A0D7EGF3</accession>
<dbReference type="SMART" id="SM00267">
    <property type="entry name" value="GGDEF"/>
    <property type="match status" value="1"/>
</dbReference>
<evidence type="ECO:0000259" key="4">
    <source>
        <dbReference type="PROSITE" id="PS50887"/>
    </source>
</evidence>
<dbReference type="CDD" id="cd01949">
    <property type="entry name" value="GGDEF"/>
    <property type="match status" value="1"/>
</dbReference>
<proteinExistence type="predicted"/>
<dbReference type="FunFam" id="3.30.70.270:FF:000001">
    <property type="entry name" value="Diguanylate cyclase domain protein"/>
    <property type="match status" value="1"/>
</dbReference>
<dbReference type="GO" id="GO:0052621">
    <property type="term" value="F:diguanylate cyclase activity"/>
    <property type="evidence" value="ECO:0007669"/>
    <property type="project" value="UniProtKB-EC"/>
</dbReference>
<dbReference type="PANTHER" id="PTHR45138:SF9">
    <property type="entry name" value="DIGUANYLATE CYCLASE DGCM-RELATED"/>
    <property type="match status" value="1"/>
</dbReference>
<name>A0A0D7EGF3_RHOPL</name>
<keyword evidence="3" id="KW-0812">Transmembrane</keyword>
<dbReference type="InterPro" id="IPR050469">
    <property type="entry name" value="Diguanylate_Cyclase"/>
</dbReference>
<reference evidence="5 6" key="1">
    <citation type="submission" date="2014-11" db="EMBL/GenBank/DDBJ databases">
        <title>Genomics and ecophysiology of heterotrophic nitrogen fixing bacteria isolated from estuarine surface water.</title>
        <authorList>
            <person name="Bentzon-Tilia M."/>
            <person name="Severin I."/>
            <person name="Hansen L.H."/>
            <person name="Riemann L."/>
        </authorList>
    </citation>
    <scope>NUCLEOTIDE SEQUENCE [LARGE SCALE GENOMIC DNA]</scope>
    <source>
        <strain evidence="5 6">BAL398</strain>
    </source>
</reference>
<dbReference type="EMBL" id="JXXE01000400">
    <property type="protein sequence ID" value="KIZ39726.1"/>
    <property type="molecule type" value="Genomic_DNA"/>
</dbReference>
<dbReference type="AlphaFoldDB" id="A0A0D7EGF3"/>
<dbReference type="Pfam" id="PF00990">
    <property type="entry name" value="GGDEF"/>
    <property type="match status" value="1"/>
</dbReference>
<comment type="catalytic activity">
    <reaction evidence="2">
        <text>2 GTP = 3',3'-c-di-GMP + 2 diphosphate</text>
        <dbReference type="Rhea" id="RHEA:24898"/>
        <dbReference type="ChEBI" id="CHEBI:33019"/>
        <dbReference type="ChEBI" id="CHEBI:37565"/>
        <dbReference type="ChEBI" id="CHEBI:58805"/>
        <dbReference type="EC" id="2.7.7.65"/>
    </reaction>
</comment>
<dbReference type="EC" id="2.7.7.65" evidence="1"/>
<protein>
    <recommendedName>
        <fullName evidence="1">diguanylate cyclase</fullName>
        <ecNumber evidence="1">2.7.7.65</ecNumber>
    </recommendedName>
</protein>
<dbReference type="NCBIfam" id="TIGR00254">
    <property type="entry name" value="GGDEF"/>
    <property type="match status" value="1"/>
</dbReference>
<feature type="domain" description="GGDEF" evidence="4">
    <location>
        <begin position="121"/>
        <end position="253"/>
    </location>
</feature>
<dbReference type="InterPro" id="IPR000160">
    <property type="entry name" value="GGDEF_dom"/>
</dbReference>
<feature type="transmembrane region" description="Helical" evidence="3">
    <location>
        <begin position="51"/>
        <end position="72"/>
    </location>
</feature>
<dbReference type="InterPro" id="IPR029787">
    <property type="entry name" value="Nucleotide_cyclase"/>
</dbReference>
<keyword evidence="3" id="KW-1133">Transmembrane helix</keyword>
<dbReference type="OrthoDB" id="9812260at2"/>
<evidence type="ECO:0000256" key="1">
    <source>
        <dbReference type="ARBA" id="ARBA00012528"/>
    </source>
</evidence>
<keyword evidence="3" id="KW-0472">Membrane</keyword>
<dbReference type="RefSeq" id="WP_044414631.1">
    <property type="nucleotide sequence ID" value="NZ_JXXE01000400.1"/>
</dbReference>
<dbReference type="PROSITE" id="PS50887">
    <property type="entry name" value="GGDEF"/>
    <property type="match status" value="1"/>
</dbReference>
<feature type="transmembrane region" description="Helical" evidence="3">
    <location>
        <begin position="20"/>
        <end position="39"/>
    </location>
</feature>
<evidence type="ECO:0000313" key="6">
    <source>
        <dbReference type="Proteomes" id="UP000032515"/>
    </source>
</evidence>
<organism evidence="5 6">
    <name type="scientific">Rhodopseudomonas palustris</name>
    <dbReference type="NCBI Taxonomy" id="1076"/>
    <lineage>
        <taxon>Bacteria</taxon>
        <taxon>Pseudomonadati</taxon>
        <taxon>Pseudomonadota</taxon>
        <taxon>Alphaproteobacteria</taxon>
        <taxon>Hyphomicrobiales</taxon>
        <taxon>Nitrobacteraceae</taxon>
        <taxon>Rhodopseudomonas</taxon>
    </lineage>
</organism>